<protein>
    <recommendedName>
        <fullName evidence="3">Type IV secretion protein Dot</fullName>
    </recommendedName>
</protein>
<dbReference type="AlphaFoldDB" id="A0AAX0WSY6"/>
<organism evidence="1 2">
    <name type="scientific">Legionella anisa</name>
    <dbReference type="NCBI Taxonomy" id="28082"/>
    <lineage>
        <taxon>Bacteria</taxon>
        <taxon>Pseudomonadati</taxon>
        <taxon>Pseudomonadota</taxon>
        <taxon>Gammaproteobacteria</taxon>
        <taxon>Legionellales</taxon>
        <taxon>Legionellaceae</taxon>
        <taxon>Legionella</taxon>
    </lineage>
</organism>
<dbReference type="Proteomes" id="UP000192511">
    <property type="component" value="Unassembled WGS sequence"/>
</dbReference>
<evidence type="ECO:0008006" key="3">
    <source>
        <dbReference type="Google" id="ProtNLM"/>
    </source>
</evidence>
<dbReference type="RefSeq" id="WP_019231950.1">
    <property type="nucleotide sequence ID" value="NZ_CAAAHR010000039.1"/>
</dbReference>
<reference evidence="1" key="1">
    <citation type="submission" date="2017-12" db="EMBL/GenBank/DDBJ databases">
        <title>FDA dAtabase for Regulatory Grade micrObial Sequences (FDA-ARGOS): Supporting development and validation of Infectious Disease Dx tests.</title>
        <authorList>
            <person name="Kerrigan L."/>
            <person name="Tallon L.J."/>
            <person name="Sadzewicz L."/>
            <person name="Sengamalay N."/>
            <person name="Ott S."/>
            <person name="Godinez A."/>
            <person name="Nagaraj S."/>
            <person name="Vavikolanu K."/>
            <person name="Vyas G."/>
            <person name="Nadendla S."/>
            <person name="Aluvathingal J."/>
            <person name="Sichtig H."/>
        </authorList>
    </citation>
    <scope>NUCLEOTIDE SEQUENCE [LARGE SCALE GENOMIC DNA]</scope>
    <source>
        <strain evidence="1">FDAARGOS_200</strain>
    </source>
</reference>
<dbReference type="EMBL" id="NBTX02000004">
    <property type="protein sequence ID" value="PNL61449.1"/>
    <property type="molecule type" value="Genomic_DNA"/>
</dbReference>
<sequence length="185" mass="21221">MATSLEELRKIIKEEEAALLIKKLQHQQLTTMEQEAFKRLKDKLSDDAGMDELPPIEQLQKLYKKPNPLFEVQSAHNETIAKIFANFKEEFGEENIHGNCLHFPDDEDNSKADAFFSQQANEGHAFLFKEVNSDNYAFSDGKGHYKMGCKADIISYCKKNSLELPDYFNTKVSDEQEHTPSILSQ</sequence>
<keyword evidence="2" id="KW-1185">Reference proteome</keyword>
<dbReference type="GeneID" id="98066255"/>
<name>A0AAX0WSY6_9GAMM</name>
<evidence type="ECO:0000313" key="1">
    <source>
        <dbReference type="EMBL" id="PNL61449.1"/>
    </source>
</evidence>
<evidence type="ECO:0000313" key="2">
    <source>
        <dbReference type="Proteomes" id="UP000192511"/>
    </source>
</evidence>
<accession>A0AAX0WSY6</accession>
<comment type="caution">
    <text evidence="1">The sequence shown here is derived from an EMBL/GenBank/DDBJ whole genome shotgun (WGS) entry which is preliminary data.</text>
</comment>
<gene>
    <name evidence="1" type="ORF">A6J39_009615</name>
</gene>
<proteinExistence type="predicted"/>